<dbReference type="PROSITE" id="PS01180">
    <property type="entry name" value="CUB"/>
    <property type="match status" value="1"/>
</dbReference>
<dbReference type="OrthoDB" id="6379880at2759"/>
<dbReference type="CDD" id="cd00041">
    <property type="entry name" value="CUB"/>
    <property type="match status" value="1"/>
</dbReference>
<keyword evidence="1" id="KW-0677">Repeat</keyword>
<evidence type="ECO:0000256" key="3">
    <source>
        <dbReference type="PROSITE-ProRule" id="PRU00059"/>
    </source>
</evidence>
<dbReference type="Pfam" id="PF00431">
    <property type="entry name" value="CUB"/>
    <property type="match status" value="1"/>
</dbReference>
<accession>A0A5B7CEE3</accession>
<organism evidence="5 6">
    <name type="scientific">Portunus trituberculatus</name>
    <name type="common">Swimming crab</name>
    <name type="synonym">Neptunus trituberculatus</name>
    <dbReference type="NCBI Taxonomy" id="210409"/>
    <lineage>
        <taxon>Eukaryota</taxon>
        <taxon>Metazoa</taxon>
        <taxon>Ecdysozoa</taxon>
        <taxon>Arthropoda</taxon>
        <taxon>Crustacea</taxon>
        <taxon>Multicrustacea</taxon>
        <taxon>Malacostraca</taxon>
        <taxon>Eumalacostraca</taxon>
        <taxon>Eucarida</taxon>
        <taxon>Decapoda</taxon>
        <taxon>Pleocyemata</taxon>
        <taxon>Brachyura</taxon>
        <taxon>Eubrachyura</taxon>
        <taxon>Portunoidea</taxon>
        <taxon>Portunidae</taxon>
        <taxon>Portuninae</taxon>
        <taxon>Portunus</taxon>
    </lineage>
</organism>
<protein>
    <recommendedName>
        <fullName evidence="4">CUB domain-containing protein</fullName>
    </recommendedName>
</protein>
<feature type="domain" description="CUB" evidence="4">
    <location>
        <begin position="74"/>
        <end position="199"/>
    </location>
</feature>
<keyword evidence="2" id="KW-1015">Disulfide bond</keyword>
<dbReference type="SMART" id="SM00042">
    <property type="entry name" value="CUB"/>
    <property type="match status" value="1"/>
</dbReference>
<keyword evidence="6" id="KW-1185">Reference proteome</keyword>
<name>A0A5B7CEE3_PORTR</name>
<sequence>MTLSMGGGLELHLTSGPRVCGFGPYLHREYGVPADGFIGTRLLIYCQGYERLIEQCTTDRGAKNDCNELLVLECGRCSEERQMEIGETVEITSPEYPNYTDSAVCEWHLRPPTMAAFTLEFLNFRLPSTDTRGNCYVGYLEVSKEVNGEAVEVMVRCGSAVPMPLTVKAEVLILRFSSGTFYPRPFNSKRGFRVLVTASPIRK</sequence>
<evidence type="ECO:0000256" key="2">
    <source>
        <dbReference type="ARBA" id="ARBA00023157"/>
    </source>
</evidence>
<dbReference type="SUPFAM" id="SSF49854">
    <property type="entry name" value="Spermadhesin, CUB domain"/>
    <property type="match status" value="1"/>
</dbReference>
<evidence type="ECO:0000256" key="1">
    <source>
        <dbReference type="ARBA" id="ARBA00022737"/>
    </source>
</evidence>
<dbReference type="InterPro" id="IPR000859">
    <property type="entry name" value="CUB_dom"/>
</dbReference>
<dbReference type="PANTHER" id="PTHR24251">
    <property type="entry name" value="OVOCHYMASE-RELATED"/>
    <property type="match status" value="1"/>
</dbReference>
<evidence type="ECO:0000313" key="5">
    <source>
        <dbReference type="EMBL" id="MPC07580.1"/>
    </source>
</evidence>
<reference evidence="5 6" key="1">
    <citation type="submission" date="2019-05" db="EMBL/GenBank/DDBJ databases">
        <title>Another draft genome of Portunus trituberculatus and its Hox gene families provides insights of decapod evolution.</title>
        <authorList>
            <person name="Jeong J.-H."/>
            <person name="Song I."/>
            <person name="Kim S."/>
            <person name="Choi T."/>
            <person name="Kim D."/>
            <person name="Ryu S."/>
            <person name="Kim W."/>
        </authorList>
    </citation>
    <scope>NUCLEOTIDE SEQUENCE [LARGE SCALE GENOMIC DNA]</scope>
    <source>
        <tissue evidence="5">Muscle</tissue>
    </source>
</reference>
<dbReference type="EMBL" id="VSRR010000004">
    <property type="protein sequence ID" value="MPC07580.1"/>
    <property type="molecule type" value="Genomic_DNA"/>
</dbReference>
<proteinExistence type="predicted"/>
<dbReference type="Gene3D" id="2.60.120.290">
    <property type="entry name" value="Spermadhesin, CUB domain"/>
    <property type="match status" value="1"/>
</dbReference>
<evidence type="ECO:0000259" key="4">
    <source>
        <dbReference type="PROSITE" id="PS01180"/>
    </source>
</evidence>
<dbReference type="AlphaFoldDB" id="A0A5B7CEE3"/>
<dbReference type="InterPro" id="IPR035914">
    <property type="entry name" value="Sperma_CUB_dom_sf"/>
</dbReference>
<evidence type="ECO:0000313" key="6">
    <source>
        <dbReference type="Proteomes" id="UP000324222"/>
    </source>
</evidence>
<comment type="caution">
    <text evidence="5">The sequence shown here is derived from an EMBL/GenBank/DDBJ whole genome shotgun (WGS) entry which is preliminary data.</text>
</comment>
<dbReference type="Proteomes" id="UP000324222">
    <property type="component" value="Unassembled WGS sequence"/>
</dbReference>
<comment type="caution">
    <text evidence="3">Lacks conserved residue(s) required for the propagation of feature annotation.</text>
</comment>
<gene>
    <name evidence="5" type="ORF">E2C01_000144</name>
</gene>